<dbReference type="Proteomes" id="UP000298030">
    <property type="component" value="Unassembled WGS sequence"/>
</dbReference>
<accession>A0A4Y7RJC4</accession>
<feature type="non-terminal residue" evidence="2">
    <location>
        <position position="1"/>
    </location>
</feature>
<organism evidence="2 3">
    <name type="scientific">Coprinellus micaceus</name>
    <name type="common">Glistening ink-cap mushroom</name>
    <name type="synonym">Coprinus micaceus</name>
    <dbReference type="NCBI Taxonomy" id="71717"/>
    <lineage>
        <taxon>Eukaryota</taxon>
        <taxon>Fungi</taxon>
        <taxon>Dikarya</taxon>
        <taxon>Basidiomycota</taxon>
        <taxon>Agaricomycotina</taxon>
        <taxon>Agaricomycetes</taxon>
        <taxon>Agaricomycetidae</taxon>
        <taxon>Agaricales</taxon>
        <taxon>Agaricineae</taxon>
        <taxon>Psathyrellaceae</taxon>
        <taxon>Coprinellus</taxon>
    </lineage>
</organism>
<name>A0A4Y7RJC4_COPMI</name>
<evidence type="ECO:0000313" key="3">
    <source>
        <dbReference type="Proteomes" id="UP000298030"/>
    </source>
</evidence>
<comment type="caution">
    <text evidence="2">The sequence shown here is derived from an EMBL/GenBank/DDBJ whole genome shotgun (WGS) entry which is preliminary data.</text>
</comment>
<feature type="region of interest" description="Disordered" evidence="1">
    <location>
        <begin position="1"/>
        <end position="22"/>
    </location>
</feature>
<dbReference type="EMBL" id="QPFP01000533">
    <property type="protein sequence ID" value="TEB08933.1"/>
    <property type="molecule type" value="Genomic_DNA"/>
</dbReference>
<proteinExistence type="predicted"/>
<evidence type="ECO:0000313" key="2">
    <source>
        <dbReference type="EMBL" id="TEB08933.1"/>
    </source>
</evidence>
<dbReference type="AlphaFoldDB" id="A0A4Y7RJC4"/>
<dbReference type="OrthoDB" id="3049595at2759"/>
<protein>
    <submittedName>
        <fullName evidence="2">Uncharacterized protein</fullName>
    </submittedName>
</protein>
<feature type="region of interest" description="Disordered" evidence="1">
    <location>
        <begin position="96"/>
        <end position="118"/>
    </location>
</feature>
<sequence>RAEVQPPVDATTSAGDGHEDAKEEIKASLSLPDIPTSADLNDLELAITSVVGTDPTEEETKLHKRASSVLKLTQENEKLRAELKAMTERLEAAERRKAELRERASRNREQHILEQPSS</sequence>
<evidence type="ECO:0000256" key="1">
    <source>
        <dbReference type="SAM" id="MobiDB-lite"/>
    </source>
</evidence>
<keyword evidence="3" id="KW-1185">Reference proteome</keyword>
<feature type="compositionally biased region" description="Basic and acidic residues" evidence="1">
    <location>
        <begin position="96"/>
        <end position="112"/>
    </location>
</feature>
<reference evidence="2 3" key="1">
    <citation type="journal article" date="2019" name="Nat. Ecol. Evol.">
        <title>Megaphylogeny resolves global patterns of mushroom evolution.</title>
        <authorList>
            <person name="Varga T."/>
            <person name="Krizsan K."/>
            <person name="Foldi C."/>
            <person name="Dima B."/>
            <person name="Sanchez-Garcia M."/>
            <person name="Sanchez-Ramirez S."/>
            <person name="Szollosi G.J."/>
            <person name="Szarkandi J.G."/>
            <person name="Papp V."/>
            <person name="Albert L."/>
            <person name="Andreopoulos W."/>
            <person name="Angelini C."/>
            <person name="Antonin V."/>
            <person name="Barry K.W."/>
            <person name="Bougher N.L."/>
            <person name="Buchanan P."/>
            <person name="Buyck B."/>
            <person name="Bense V."/>
            <person name="Catcheside P."/>
            <person name="Chovatia M."/>
            <person name="Cooper J."/>
            <person name="Damon W."/>
            <person name="Desjardin D."/>
            <person name="Finy P."/>
            <person name="Geml J."/>
            <person name="Haridas S."/>
            <person name="Hughes K."/>
            <person name="Justo A."/>
            <person name="Karasinski D."/>
            <person name="Kautmanova I."/>
            <person name="Kiss B."/>
            <person name="Kocsube S."/>
            <person name="Kotiranta H."/>
            <person name="LaButti K.M."/>
            <person name="Lechner B.E."/>
            <person name="Liimatainen K."/>
            <person name="Lipzen A."/>
            <person name="Lukacs Z."/>
            <person name="Mihaltcheva S."/>
            <person name="Morgado L.N."/>
            <person name="Niskanen T."/>
            <person name="Noordeloos M.E."/>
            <person name="Ohm R.A."/>
            <person name="Ortiz-Santana B."/>
            <person name="Ovrebo C."/>
            <person name="Racz N."/>
            <person name="Riley R."/>
            <person name="Savchenko A."/>
            <person name="Shiryaev A."/>
            <person name="Soop K."/>
            <person name="Spirin V."/>
            <person name="Szebenyi C."/>
            <person name="Tomsovsky M."/>
            <person name="Tulloss R.E."/>
            <person name="Uehling J."/>
            <person name="Grigoriev I.V."/>
            <person name="Vagvolgyi C."/>
            <person name="Papp T."/>
            <person name="Martin F.M."/>
            <person name="Miettinen O."/>
            <person name="Hibbett D.S."/>
            <person name="Nagy L.G."/>
        </authorList>
    </citation>
    <scope>NUCLEOTIDE SEQUENCE [LARGE SCALE GENOMIC DNA]</scope>
    <source>
        <strain evidence="2 3">FP101781</strain>
    </source>
</reference>
<gene>
    <name evidence="2" type="ORF">FA13DRAFT_1653864</name>
</gene>